<feature type="compositionally biased region" description="Basic and acidic residues" evidence="1">
    <location>
        <begin position="41"/>
        <end position="56"/>
    </location>
</feature>
<name>A0AAD5BYN7_AMBAR</name>
<keyword evidence="3" id="KW-1185">Reference proteome</keyword>
<evidence type="ECO:0000313" key="3">
    <source>
        <dbReference type="Proteomes" id="UP001206925"/>
    </source>
</evidence>
<gene>
    <name evidence="2" type="ORF">M8C21_009522</name>
</gene>
<comment type="caution">
    <text evidence="2">The sequence shown here is derived from an EMBL/GenBank/DDBJ whole genome shotgun (WGS) entry which is preliminary data.</text>
</comment>
<accession>A0AAD5BYN7</accession>
<proteinExistence type="predicted"/>
<organism evidence="2 3">
    <name type="scientific">Ambrosia artemisiifolia</name>
    <name type="common">Common ragweed</name>
    <dbReference type="NCBI Taxonomy" id="4212"/>
    <lineage>
        <taxon>Eukaryota</taxon>
        <taxon>Viridiplantae</taxon>
        <taxon>Streptophyta</taxon>
        <taxon>Embryophyta</taxon>
        <taxon>Tracheophyta</taxon>
        <taxon>Spermatophyta</taxon>
        <taxon>Magnoliopsida</taxon>
        <taxon>eudicotyledons</taxon>
        <taxon>Gunneridae</taxon>
        <taxon>Pentapetalae</taxon>
        <taxon>asterids</taxon>
        <taxon>campanulids</taxon>
        <taxon>Asterales</taxon>
        <taxon>Asteraceae</taxon>
        <taxon>Asteroideae</taxon>
        <taxon>Heliantheae alliance</taxon>
        <taxon>Heliantheae</taxon>
        <taxon>Ambrosia</taxon>
    </lineage>
</organism>
<sequence length="116" mass="13077">MRLSTTSMPQELIAHRYNHPLFRDSHQHNSPKKVKQGHASFDVRDGSRSPDNRNLAEENGIARGRPMARDNETPIEGEDVVNNGFPNPIEFSLMLEITGIDPIMSSRNLTLAKNEL</sequence>
<dbReference type="EMBL" id="JAMZMK010010410">
    <property type="protein sequence ID" value="KAI7731654.1"/>
    <property type="molecule type" value="Genomic_DNA"/>
</dbReference>
<protein>
    <submittedName>
        <fullName evidence="2">Uncharacterized protein</fullName>
    </submittedName>
</protein>
<feature type="region of interest" description="Disordered" evidence="1">
    <location>
        <begin position="1"/>
        <end position="83"/>
    </location>
</feature>
<dbReference type="Proteomes" id="UP001206925">
    <property type="component" value="Unassembled WGS sequence"/>
</dbReference>
<evidence type="ECO:0000256" key="1">
    <source>
        <dbReference type="SAM" id="MobiDB-lite"/>
    </source>
</evidence>
<reference evidence="2" key="1">
    <citation type="submission" date="2022-06" db="EMBL/GenBank/DDBJ databases">
        <title>Uncovering the hologenomic basis of an extraordinary plant invasion.</title>
        <authorList>
            <person name="Bieker V.C."/>
            <person name="Martin M.D."/>
            <person name="Gilbert T."/>
            <person name="Hodgins K."/>
            <person name="Battlay P."/>
            <person name="Petersen B."/>
            <person name="Wilson J."/>
        </authorList>
    </citation>
    <scope>NUCLEOTIDE SEQUENCE</scope>
    <source>
        <strain evidence="2">AA19_3_7</strain>
        <tissue evidence="2">Leaf</tissue>
    </source>
</reference>
<evidence type="ECO:0000313" key="2">
    <source>
        <dbReference type="EMBL" id="KAI7731654.1"/>
    </source>
</evidence>
<dbReference type="AlphaFoldDB" id="A0AAD5BYN7"/>